<protein>
    <submittedName>
        <fullName evidence="1">Uncharacterized protein</fullName>
    </submittedName>
</protein>
<name>A0A9D4DBU3_DREPO</name>
<dbReference type="Proteomes" id="UP000828390">
    <property type="component" value="Unassembled WGS sequence"/>
</dbReference>
<sequence>MRRVPAADRQDRRDRYIAPNNTQRMCAFCGGKSTLIWMLDSMTDVSWHFIASDKWRYIFHNS</sequence>
<proteinExistence type="predicted"/>
<dbReference type="AlphaFoldDB" id="A0A9D4DBU3"/>
<evidence type="ECO:0000313" key="1">
    <source>
        <dbReference type="EMBL" id="KAH3742085.1"/>
    </source>
</evidence>
<evidence type="ECO:0000313" key="2">
    <source>
        <dbReference type="Proteomes" id="UP000828390"/>
    </source>
</evidence>
<gene>
    <name evidence="1" type="ORF">DPMN_048819</name>
</gene>
<reference evidence="1" key="2">
    <citation type="submission" date="2020-11" db="EMBL/GenBank/DDBJ databases">
        <authorList>
            <person name="McCartney M.A."/>
            <person name="Auch B."/>
            <person name="Kono T."/>
            <person name="Mallez S."/>
            <person name="Becker A."/>
            <person name="Gohl D.M."/>
            <person name="Silverstein K.A.T."/>
            <person name="Koren S."/>
            <person name="Bechman K.B."/>
            <person name="Herman A."/>
            <person name="Abrahante J.E."/>
            <person name="Garbe J."/>
        </authorList>
    </citation>
    <scope>NUCLEOTIDE SEQUENCE</scope>
    <source>
        <strain evidence="1">Duluth1</strain>
        <tissue evidence="1">Whole animal</tissue>
    </source>
</reference>
<dbReference type="EMBL" id="JAIWYP010000011">
    <property type="protein sequence ID" value="KAH3742085.1"/>
    <property type="molecule type" value="Genomic_DNA"/>
</dbReference>
<accession>A0A9D4DBU3</accession>
<organism evidence="1 2">
    <name type="scientific">Dreissena polymorpha</name>
    <name type="common">Zebra mussel</name>
    <name type="synonym">Mytilus polymorpha</name>
    <dbReference type="NCBI Taxonomy" id="45954"/>
    <lineage>
        <taxon>Eukaryota</taxon>
        <taxon>Metazoa</taxon>
        <taxon>Spiralia</taxon>
        <taxon>Lophotrochozoa</taxon>
        <taxon>Mollusca</taxon>
        <taxon>Bivalvia</taxon>
        <taxon>Autobranchia</taxon>
        <taxon>Heteroconchia</taxon>
        <taxon>Euheterodonta</taxon>
        <taxon>Imparidentia</taxon>
        <taxon>Neoheterodontei</taxon>
        <taxon>Myida</taxon>
        <taxon>Dreissenoidea</taxon>
        <taxon>Dreissenidae</taxon>
        <taxon>Dreissena</taxon>
    </lineage>
</organism>
<comment type="caution">
    <text evidence="1">The sequence shown here is derived from an EMBL/GenBank/DDBJ whole genome shotgun (WGS) entry which is preliminary data.</text>
</comment>
<keyword evidence="2" id="KW-1185">Reference proteome</keyword>
<reference evidence="1" key="1">
    <citation type="journal article" date="2019" name="bioRxiv">
        <title>The Genome of the Zebra Mussel, Dreissena polymorpha: A Resource for Invasive Species Research.</title>
        <authorList>
            <person name="McCartney M.A."/>
            <person name="Auch B."/>
            <person name="Kono T."/>
            <person name="Mallez S."/>
            <person name="Zhang Y."/>
            <person name="Obille A."/>
            <person name="Becker A."/>
            <person name="Abrahante J.E."/>
            <person name="Garbe J."/>
            <person name="Badalamenti J.P."/>
            <person name="Herman A."/>
            <person name="Mangelson H."/>
            <person name="Liachko I."/>
            <person name="Sullivan S."/>
            <person name="Sone E.D."/>
            <person name="Koren S."/>
            <person name="Silverstein K.A.T."/>
            <person name="Beckman K.B."/>
            <person name="Gohl D.M."/>
        </authorList>
    </citation>
    <scope>NUCLEOTIDE SEQUENCE</scope>
    <source>
        <strain evidence="1">Duluth1</strain>
        <tissue evidence="1">Whole animal</tissue>
    </source>
</reference>